<dbReference type="Gene3D" id="3.80.10.10">
    <property type="entry name" value="Ribonuclease Inhibitor"/>
    <property type="match status" value="1"/>
</dbReference>
<reference evidence="2" key="1">
    <citation type="submission" date="2020-11" db="EMBL/GenBank/DDBJ databases">
        <authorList>
            <consortium name="DOE Joint Genome Institute"/>
            <person name="Ahrendt S."/>
            <person name="Riley R."/>
            <person name="Andreopoulos W."/>
            <person name="Labutti K."/>
            <person name="Pangilinan J."/>
            <person name="Ruiz-Duenas F.J."/>
            <person name="Barrasa J.M."/>
            <person name="Sanchez-Garcia M."/>
            <person name="Camarero S."/>
            <person name="Miyauchi S."/>
            <person name="Serrano A."/>
            <person name="Linde D."/>
            <person name="Babiker R."/>
            <person name="Drula E."/>
            <person name="Ayuso-Fernandez I."/>
            <person name="Pacheco R."/>
            <person name="Padilla G."/>
            <person name="Ferreira P."/>
            <person name="Barriuso J."/>
            <person name="Kellner H."/>
            <person name="Castanera R."/>
            <person name="Alfaro M."/>
            <person name="Ramirez L."/>
            <person name="Pisabarro A.G."/>
            <person name="Kuo A."/>
            <person name="Tritt A."/>
            <person name="Lipzen A."/>
            <person name="He G."/>
            <person name="Yan M."/>
            <person name="Ng V."/>
            <person name="Cullen D."/>
            <person name="Martin F."/>
            <person name="Rosso M.-N."/>
            <person name="Henrissat B."/>
            <person name="Hibbett D."/>
            <person name="Martinez A.T."/>
            <person name="Grigoriev I.V."/>
        </authorList>
    </citation>
    <scope>NUCLEOTIDE SEQUENCE</scope>
    <source>
        <strain evidence="2">MF-IS2</strain>
    </source>
</reference>
<dbReference type="OrthoDB" id="2895182at2759"/>
<dbReference type="Gene3D" id="1.20.1280.50">
    <property type="match status" value="1"/>
</dbReference>
<comment type="caution">
    <text evidence="2">The sequence shown here is derived from an EMBL/GenBank/DDBJ whole genome shotgun (WGS) entry which is preliminary data.</text>
</comment>
<evidence type="ECO:0008006" key="4">
    <source>
        <dbReference type="Google" id="ProtNLM"/>
    </source>
</evidence>
<accession>A0A9P6C2H4</accession>
<dbReference type="EMBL" id="MU151250">
    <property type="protein sequence ID" value="KAF9446348.1"/>
    <property type="molecule type" value="Genomic_DNA"/>
</dbReference>
<proteinExistence type="predicted"/>
<organism evidence="2 3">
    <name type="scientific">Macrolepiota fuliginosa MF-IS2</name>
    <dbReference type="NCBI Taxonomy" id="1400762"/>
    <lineage>
        <taxon>Eukaryota</taxon>
        <taxon>Fungi</taxon>
        <taxon>Dikarya</taxon>
        <taxon>Basidiomycota</taxon>
        <taxon>Agaricomycotina</taxon>
        <taxon>Agaricomycetes</taxon>
        <taxon>Agaricomycetidae</taxon>
        <taxon>Agaricales</taxon>
        <taxon>Agaricineae</taxon>
        <taxon>Agaricaceae</taxon>
        <taxon>Macrolepiota</taxon>
    </lineage>
</organism>
<evidence type="ECO:0000313" key="3">
    <source>
        <dbReference type="Proteomes" id="UP000807342"/>
    </source>
</evidence>
<gene>
    <name evidence="2" type="ORF">P691DRAFT_211532</name>
</gene>
<evidence type="ECO:0000256" key="1">
    <source>
        <dbReference type="SAM" id="MobiDB-lite"/>
    </source>
</evidence>
<sequence length="657" mass="74917">MDIDTNPKRINRSLTRKPTLASPVPHLLPNNNPPSQEDIELVQIALQKTNWEIACFQRGRDGGPPTARDLEEIEALQEFIHAHKPLLSITRRLPSEIWALIFEHTISNRQYTPECSDISQITKLSFVCRTWRFIALSTPCLWGNLPSFQLNKRKTLNQDYCRRVQTILERGCETPISFHVKAPFENVESHPLLKLLSEHSRRWRHAIFKTTAITCEGLKVFDQLPVLHTLDLEADNLKALPPVVTVFRNAPALRIVKIKHLWPVEIELPWHQLEEYAESRGGPLNLTQLLEHSRNLRHLSYYPPSIERATGLHFPPAVFRELTSLRLHCAYMETSNILLNNITLPVLTDIQVTTHENIFDPLINLVRRSKCSLRRLAFSSPSYEAPAGKLTELLLLTPSLEELDINDAPAEDLTHLLQPSIVPYLRTLVVGSGIHSPLKPDGFDNQLFTALARFRCSAERTSPQEGDCVRLEEFRLVFLRPEECLSSHIILEGWDGAPVSQDIWETLLGCVASLGEGINSLRLRGRWQEKLNKTPDTARIKMALGMLESTPDVDSRVILRSNATYCIPVLSHLVVSKRISNVNQKAIADIASTLDRIWRVRAEEDNLMLNWIRRGEHSLTYYPDHTKGIGVTEFLYGIPEPLLADELFWPSHSRSAW</sequence>
<dbReference type="InterPro" id="IPR032675">
    <property type="entry name" value="LRR_dom_sf"/>
</dbReference>
<name>A0A9P6C2H4_9AGAR</name>
<keyword evidence="3" id="KW-1185">Reference proteome</keyword>
<feature type="region of interest" description="Disordered" evidence="1">
    <location>
        <begin position="1"/>
        <end position="33"/>
    </location>
</feature>
<evidence type="ECO:0000313" key="2">
    <source>
        <dbReference type="EMBL" id="KAF9446348.1"/>
    </source>
</evidence>
<dbReference type="Proteomes" id="UP000807342">
    <property type="component" value="Unassembled WGS sequence"/>
</dbReference>
<dbReference type="AlphaFoldDB" id="A0A9P6C2H4"/>
<protein>
    <recommendedName>
        <fullName evidence="4">F-box domain-containing protein</fullName>
    </recommendedName>
</protein>